<dbReference type="GO" id="GO:0051087">
    <property type="term" value="F:protein-folding chaperone binding"/>
    <property type="evidence" value="ECO:0007669"/>
    <property type="project" value="TreeGrafter"/>
</dbReference>
<dbReference type="Gene3D" id="1.10.287.110">
    <property type="entry name" value="DnaJ domain"/>
    <property type="match status" value="1"/>
</dbReference>
<dbReference type="VEuPathDB" id="TriTrypDB:TEOVI_000849400"/>
<reference evidence="8" key="1">
    <citation type="submission" date="2016-09" db="EMBL/GenBank/DDBJ databases">
        <authorList>
            <person name="Hebert L."/>
            <person name="Moumen B."/>
        </authorList>
    </citation>
    <scope>NUCLEOTIDE SEQUENCE [LARGE SCALE GENOMIC DNA]</scope>
    <source>
        <strain evidence="8">OVI</strain>
    </source>
</reference>
<gene>
    <name evidence="8" type="ORF">TEOVI_000849400</name>
</gene>
<dbReference type="InterPro" id="IPR036869">
    <property type="entry name" value="J_dom_sf"/>
</dbReference>
<evidence type="ECO:0000313" key="8">
    <source>
        <dbReference type="EMBL" id="SCU67158.1"/>
    </source>
</evidence>
<evidence type="ECO:0000313" key="9">
    <source>
        <dbReference type="Proteomes" id="UP000195570"/>
    </source>
</evidence>
<evidence type="ECO:0000256" key="6">
    <source>
        <dbReference type="SAM" id="SignalP"/>
    </source>
</evidence>
<dbReference type="GO" id="GO:0051787">
    <property type="term" value="F:misfolded protein binding"/>
    <property type="evidence" value="ECO:0007669"/>
    <property type="project" value="TreeGrafter"/>
</dbReference>
<sequence>MYITGENSAIKCRYNMILKILLLVGAAVGAECSGVADDDTTKKLLLEGDSALRQGRSYYQEALAKYTEALTHNPNSIRGLYSRAELLSMLRRRDACMSDLDQLLKLDSKHQRGLVLRSALYSQAGQLKEAVRDVEKLVEVMSEGGKAAKVQEYKAKLQQLRRYAEVWIPLQLKLQAAKQGAVTLSRDEQCACVGFLHDMIREFAKDNAGLRLQRAECALACGDNQAASEELKYVVQREPQNLDAVALGARALRALGALEQARRELRRCLSLDPEFALCAQLHKLVREQIRVTQGVEKALEEKDYGKVLKLIEGAMRFEENPPYKDQLLRWRCDAAVGMQDTKDGLPACDEAIQLYSPEDPTVVSILLQKLELYLMDGNVERAEEMLQRAQQLQPNDGKVNEYKRKMERIKRVGLRKNYYKILGVKKTADSSEIRRAYRHLAKTFHPDKLASQELSKEERAEADKRFRDINEAKEILLDDEKRARYDNGEDPTKPPGQDEHAFHGQPFNFPNEMFGQGGRFQQFYFHFD</sequence>
<dbReference type="SMART" id="SM00271">
    <property type="entry name" value="DnaJ"/>
    <property type="match status" value="1"/>
</dbReference>
<dbReference type="PANTHER" id="PTHR44140">
    <property type="entry name" value="LD25575P"/>
    <property type="match status" value="1"/>
</dbReference>
<feature type="repeat" description="TPR" evidence="4">
    <location>
        <begin position="363"/>
        <end position="396"/>
    </location>
</feature>
<dbReference type="PANTHER" id="PTHR44140:SF2">
    <property type="entry name" value="LD25575P"/>
    <property type="match status" value="1"/>
</dbReference>
<keyword evidence="4" id="KW-0802">TPR repeat</keyword>
<dbReference type="GO" id="GO:0034975">
    <property type="term" value="P:protein folding in endoplasmic reticulum"/>
    <property type="evidence" value="ECO:0007669"/>
    <property type="project" value="TreeGrafter"/>
</dbReference>
<keyword evidence="3" id="KW-0256">Endoplasmic reticulum</keyword>
<evidence type="ECO:0000256" key="4">
    <source>
        <dbReference type="PROSITE-ProRule" id="PRU00339"/>
    </source>
</evidence>
<evidence type="ECO:0000256" key="2">
    <source>
        <dbReference type="ARBA" id="ARBA00022729"/>
    </source>
</evidence>
<organism evidence="8 9">
    <name type="scientific">Trypanosoma equiperdum</name>
    <dbReference type="NCBI Taxonomy" id="5694"/>
    <lineage>
        <taxon>Eukaryota</taxon>
        <taxon>Discoba</taxon>
        <taxon>Euglenozoa</taxon>
        <taxon>Kinetoplastea</taxon>
        <taxon>Metakinetoplastina</taxon>
        <taxon>Trypanosomatida</taxon>
        <taxon>Trypanosomatidae</taxon>
        <taxon>Trypanosoma</taxon>
    </lineage>
</organism>
<feature type="region of interest" description="Disordered" evidence="5">
    <location>
        <begin position="480"/>
        <end position="507"/>
    </location>
</feature>
<evidence type="ECO:0000256" key="5">
    <source>
        <dbReference type="SAM" id="MobiDB-lite"/>
    </source>
</evidence>
<dbReference type="PROSITE" id="PS50005">
    <property type="entry name" value="TPR"/>
    <property type="match status" value="1"/>
</dbReference>
<dbReference type="Pfam" id="PF13181">
    <property type="entry name" value="TPR_8"/>
    <property type="match status" value="1"/>
</dbReference>
<dbReference type="InterPro" id="IPR051727">
    <property type="entry name" value="DnaJ_C3_Co-chaperones"/>
</dbReference>
<keyword evidence="9" id="KW-1185">Reference proteome</keyword>
<evidence type="ECO:0000256" key="1">
    <source>
        <dbReference type="ARBA" id="ARBA00004240"/>
    </source>
</evidence>
<keyword evidence="2 6" id="KW-0732">Signal</keyword>
<dbReference type="InterPro" id="IPR019734">
    <property type="entry name" value="TPR_rpt"/>
</dbReference>
<dbReference type="FunFam" id="1.10.287.110:FF:000119">
    <property type="entry name" value="TPR-repeat-containing chaperone protein DNAJ, putative"/>
    <property type="match status" value="1"/>
</dbReference>
<feature type="compositionally biased region" description="Basic and acidic residues" evidence="5">
    <location>
        <begin position="480"/>
        <end position="502"/>
    </location>
</feature>
<dbReference type="CDD" id="cd06257">
    <property type="entry name" value="DnaJ"/>
    <property type="match status" value="1"/>
</dbReference>
<dbReference type="InterPro" id="IPR011990">
    <property type="entry name" value="TPR-like_helical_dom_sf"/>
</dbReference>
<accession>A0A1G4I5W8</accession>
<comment type="subcellular location">
    <subcellularLocation>
        <location evidence="1">Endoplasmic reticulum</location>
    </subcellularLocation>
</comment>
<feature type="chain" id="PRO_5009235227" evidence="6">
    <location>
        <begin position="33"/>
        <end position="528"/>
    </location>
</feature>
<feature type="domain" description="J" evidence="7">
    <location>
        <begin position="417"/>
        <end position="489"/>
    </location>
</feature>
<dbReference type="Proteomes" id="UP000195570">
    <property type="component" value="Unassembled WGS sequence"/>
</dbReference>
<dbReference type="PROSITE" id="PS50076">
    <property type="entry name" value="DNAJ_2"/>
    <property type="match status" value="1"/>
</dbReference>
<dbReference type="Pfam" id="PF00226">
    <property type="entry name" value="DnaJ"/>
    <property type="match status" value="1"/>
</dbReference>
<dbReference type="AlphaFoldDB" id="A0A1G4I5W8"/>
<feature type="signal peptide" evidence="6">
    <location>
        <begin position="1"/>
        <end position="32"/>
    </location>
</feature>
<comment type="caution">
    <text evidence="8">The sequence shown here is derived from an EMBL/GenBank/DDBJ whole genome shotgun (WGS) entry which is preliminary data.</text>
</comment>
<dbReference type="SUPFAM" id="SSF46565">
    <property type="entry name" value="Chaperone J-domain"/>
    <property type="match status" value="1"/>
</dbReference>
<dbReference type="SMART" id="SM00028">
    <property type="entry name" value="TPR"/>
    <property type="match status" value="5"/>
</dbReference>
<dbReference type="EMBL" id="CZPT02000696">
    <property type="protein sequence ID" value="SCU67158.1"/>
    <property type="molecule type" value="Genomic_DNA"/>
</dbReference>
<protein>
    <submittedName>
        <fullName evidence="8">TPR-repeat-containing chaperone protein DNAJ, putative</fullName>
    </submittedName>
</protein>
<dbReference type="GO" id="GO:0005783">
    <property type="term" value="C:endoplasmic reticulum"/>
    <property type="evidence" value="ECO:0007669"/>
    <property type="project" value="UniProtKB-SubCell"/>
</dbReference>
<evidence type="ECO:0000256" key="3">
    <source>
        <dbReference type="ARBA" id="ARBA00022824"/>
    </source>
</evidence>
<dbReference type="SUPFAM" id="SSF48452">
    <property type="entry name" value="TPR-like"/>
    <property type="match status" value="1"/>
</dbReference>
<dbReference type="RefSeq" id="XP_067078515.1">
    <property type="nucleotide sequence ID" value="XM_067222414.1"/>
</dbReference>
<name>A0A1G4I5W8_TRYEQ</name>
<dbReference type="Gene3D" id="1.25.40.10">
    <property type="entry name" value="Tetratricopeptide repeat domain"/>
    <property type="match status" value="1"/>
</dbReference>
<dbReference type="GeneID" id="92382428"/>
<dbReference type="InterPro" id="IPR001623">
    <property type="entry name" value="DnaJ_domain"/>
</dbReference>
<proteinExistence type="predicted"/>
<evidence type="ECO:0000259" key="7">
    <source>
        <dbReference type="PROSITE" id="PS50076"/>
    </source>
</evidence>
<dbReference type="PRINTS" id="PR00625">
    <property type="entry name" value="JDOMAIN"/>
</dbReference>